<evidence type="ECO:0000313" key="2">
    <source>
        <dbReference type="EMBL" id="KAL2467302.1"/>
    </source>
</evidence>
<dbReference type="AlphaFoldDB" id="A0ABD1PUM7"/>
<keyword evidence="1" id="KW-0812">Transmembrane</keyword>
<comment type="caution">
    <text evidence="2">The sequence shown here is derived from an EMBL/GenBank/DDBJ whole genome shotgun (WGS) entry which is preliminary data.</text>
</comment>
<keyword evidence="3" id="KW-1185">Reference proteome</keyword>
<reference evidence="3" key="1">
    <citation type="submission" date="2024-07" db="EMBL/GenBank/DDBJ databases">
        <title>Two chromosome-level genome assemblies of Korean endemic species Abeliophyllum distichum and Forsythia ovata (Oleaceae).</title>
        <authorList>
            <person name="Jang H."/>
        </authorList>
    </citation>
    <scope>NUCLEOTIDE SEQUENCE [LARGE SCALE GENOMIC DNA]</scope>
</reference>
<protein>
    <submittedName>
        <fullName evidence="2">Uncharacterized protein</fullName>
    </submittedName>
</protein>
<keyword evidence="1" id="KW-1133">Transmembrane helix</keyword>
<organism evidence="2 3">
    <name type="scientific">Abeliophyllum distichum</name>
    <dbReference type="NCBI Taxonomy" id="126358"/>
    <lineage>
        <taxon>Eukaryota</taxon>
        <taxon>Viridiplantae</taxon>
        <taxon>Streptophyta</taxon>
        <taxon>Embryophyta</taxon>
        <taxon>Tracheophyta</taxon>
        <taxon>Spermatophyta</taxon>
        <taxon>Magnoliopsida</taxon>
        <taxon>eudicotyledons</taxon>
        <taxon>Gunneridae</taxon>
        <taxon>Pentapetalae</taxon>
        <taxon>asterids</taxon>
        <taxon>lamiids</taxon>
        <taxon>Lamiales</taxon>
        <taxon>Oleaceae</taxon>
        <taxon>Forsythieae</taxon>
        <taxon>Abeliophyllum</taxon>
    </lineage>
</organism>
<dbReference type="PANTHER" id="PTHR35694:SF1">
    <property type="entry name" value="DENEDDYLASE"/>
    <property type="match status" value="1"/>
</dbReference>
<dbReference type="EMBL" id="JBFOLK010000013">
    <property type="protein sequence ID" value="KAL2467302.1"/>
    <property type="molecule type" value="Genomic_DNA"/>
</dbReference>
<evidence type="ECO:0000313" key="3">
    <source>
        <dbReference type="Proteomes" id="UP001604336"/>
    </source>
</evidence>
<name>A0ABD1PUM7_9LAMI</name>
<dbReference type="PANTHER" id="PTHR35694">
    <property type="entry name" value="DENEDDYLASE"/>
    <property type="match status" value="1"/>
</dbReference>
<feature type="transmembrane region" description="Helical" evidence="1">
    <location>
        <begin position="422"/>
        <end position="444"/>
    </location>
</feature>
<keyword evidence="1" id="KW-0472">Membrane</keyword>
<accession>A0ABD1PUM7</accession>
<evidence type="ECO:0000256" key="1">
    <source>
        <dbReference type="SAM" id="Phobius"/>
    </source>
</evidence>
<dbReference type="Proteomes" id="UP001604336">
    <property type="component" value="Unassembled WGS sequence"/>
</dbReference>
<proteinExistence type="predicted"/>
<sequence length="633" mass="70557">MAFSPPTLYSFTPLFSLDSLPLKSSIPFLPNLPLKSYKYPHSILSFSSHFSSHRPLSQFTSEQAILEAVANADANEKTLPAVRTYENDLARFTLVGSVDFQQALTAAAADGGEAADEHISAGLPAMVVETVFPGHVDEHSTVSTRLFLPSRKVKEKAIKLKSSLTKDMLSSTTSENILAMTFRQVVIQQLWNLELALFRPGTERKMDNLENPREVPASFTLISVDDEVISAIAEVICLASLESTERNFHHYSTSRASNKFFHWFSKHKQIVSKDSTVVLHNLLEHEMLANAKVLLEKFSTERAKYNLKEMKLKNSLLASPAYSKLEKMGGSEFGAWISEYVPSYRLEIDVGKLRDVKFKGWNKSSTKVWEVILTHSQVVGLADILDMYYEDVYTLPDKKLSCHTTAKFSRLSHNKGSSLLKMFSIALASGFFLVTISIFSKLCLPYLPGKKRFIQENCPSQSSDISCVQHQSMDFCKLEAHCLSIIRRIKDSFGWPGEIMTDSGCCAWTGELPIYLRKMDNIDSTILSTSLLSEATDEEEKASLQDIASYQVVLSFDGSIIGFQPTSRVAVNHWAANPLAKELYGGKNLSPGLLEPSLKISHPSEVIVLELLMSVNPDTYFAFVRPIDIAGKS</sequence>
<gene>
    <name evidence="2" type="ORF">Adt_43153</name>
</gene>